<proteinExistence type="predicted"/>
<dbReference type="GO" id="GO:0005930">
    <property type="term" value="C:axoneme"/>
    <property type="evidence" value="ECO:0007669"/>
    <property type="project" value="TreeGrafter"/>
</dbReference>
<evidence type="ECO:0000313" key="2">
    <source>
        <dbReference type="Proteomes" id="UP000784294"/>
    </source>
</evidence>
<dbReference type="GO" id="GO:1904158">
    <property type="term" value="P:axonemal central apparatus assembly"/>
    <property type="evidence" value="ECO:0007669"/>
    <property type="project" value="TreeGrafter"/>
</dbReference>
<keyword evidence="2" id="KW-1185">Reference proteome</keyword>
<sequence>MIFPNQGTIFFAMPDGNGLLYSLVGLAESPKSTGRITREVACKTEHTESIKVANWLPISQRFAVSREVIRPEKPDPSLRIQGLDYVDVPANAHKDYKLYFFAYKEGNILIKVTFINEDTGEYQFYELQFRTSRPTTLSTIRLQTSVRRPVTESILLENPLTGPVTFQLNSSLPELQCPNQLHIPAQREGSIHLEFLPLRSGDFTGRLEVSCPELGLYAYQLALVATPAPPEPTLPFSSCSLGQSQLKHVRLVNLSRSKAELTCKVGTHTPMRFPITLAS</sequence>
<name>A0A448WRX1_9PLAT</name>
<gene>
    <name evidence="1" type="ORF">PXEA_LOCUS12172</name>
</gene>
<dbReference type="Proteomes" id="UP000784294">
    <property type="component" value="Unassembled WGS sequence"/>
</dbReference>
<dbReference type="OrthoDB" id="442692at2759"/>
<evidence type="ECO:0000313" key="1">
    <source>
        <dbReference type="EMBL" id="VEL18732.1"/>
    </source>
</evidence>
<dbReference type="GO" id="GO:0003341">
    <property type="term" value="P:cilium movement"/>
    <property type="evidence" value="ECO:0007669"/>
    <property type="project" value="TreeGrafter"/>
</dbReference>
<reference evidence="1" key="1">
    <citation type="submission" date="2018-11" db="EMBL/GenBank/DDBJ databases">
        <authorList>
            <consortium name="Pathogen Informatics"/>
        </authorList>
    </citation>
    <scope>NUCLEOTIDE SEQUENCE</scope>
</reference>
<dbReference type="PANTHER" id="PTHR23053">
    <property type="entry name" value="DLEC1 DELETED IN LUNG AND ESOPHAGEAL CANCER 1"/>
    <property type="match status" value="1"/>
</dbReference>
<dbReference type="PANTHER" id="PTHR23053:SF0">
    <property type="entry name" value="HYDROCEPHALUS-INDUCING PROTEIN HOMOLOG"/>
    <property type="match status" value="1"/>
</dbReference>
<organism evidence="1 2">
    <name type="scientific">Protopolystoma xenopodis</name>
    <dbReference type="NCBI Taxonomy" id="117903"/>
    <lineage>
        <taxon>Eukaryota</taxon>
        <taxon>Metazoa</taxon>
        <taxon>Spiralia</taxon>
        <taxon>Lophotrochozoa</taxon>
        <taxon>Platyhelminthes</taxon>
        <taxon>Monogenea</taxon>
        <taxon>Polyopisthocotylea</taxon>
        <taxon>Polystomatidea</taxon>
        <taxon>Polystomatidae</taxon>
        <taxon>Protopolystoma</taxon>
    </lineage>
</organism>
<protein>
    <submittedName>
        <fullName evidence="1">Uncharacterized protein</fullName>
    </submittedName>
</protein>
<accession>A0A448WRX1</accession>
<dbReference type="InterPro" id="IPR033305">
    <property type="entry name" value="Hydin-like"/>
</dbReference>
<comment type="caution">
    <text evidence="1">The sequence shown here is derived from an EMBL/GenBank/DDBJ whole genome shotgun (WGS) entry which is preliminary data.</text>
</comment>
<dbReference type="EMBL" id="CAAALY010038379">
    <property type="protein sequence ID" value="VEL18732.1"/>
    <property type="molecule type" value="Genomic_DNA"/>
</dbReference>
<dbReference type="AlphaFoldDB" id="A0A448WRX1"/>